<name>A0A3A9AY63_9FIRM</name>
<accession>A0A3A9AY63</accession>
<dbReference type="Gene3D" id="1.20.120.1220">
    <property type="match status" value="1"/>
</dbReference>
<comment type="caution">
    <text evidence="3">The sequence shown here is derived from an EMBL/GenBank/DDBJ whole genome shotgun (WGS) entry which is preliminary data.</text>
</comment>
<keyword evidence="1" id="KW-1133">Transmembrane helix</keyword>
<sequence length="140" mass="15668">MIREIAYSITLLFLAGLSAEDIRTKELSVYKVILFICSGFLFRLSEGKFTWYETGLCLFPGGFLILLSFLTKESIGYGDGMTVAALGLWTEGWFTVFTVWAGITLSGIWGGICLLRRKKEKTIPFLPFLLLGMEVALIYA</sequence>
<keyword evidence="1" id="KW-0472">Membrane</keyword>
<feature type="transmembrane region" description="Helical" evidence="1">
    <location>
        <begin position="92"/>
        <end position="115"/>
    </location>
</feature>
<evidence type="ECO:0000313" key="3">
    <source>
        <dbReference type="EMBL" id="RKI92106.1"/>
    </source>
</evidence>
<dbReference type="EMBL" id="RAYQ01000006">
    <property type="protein sequence ID" value="RKI92106.1"/>
    <property type="molecule type" value="Genomic_DNA"/>
</dbReference>
<dbReference type="Pfam" id="PF01478">
    <property type="entry name" value="Peptidase_A24"/>
    <property type="match status" value="1"/>
</dbReference>
<feature type="transmembrane region" description="Helical" evidence="1">
    <location>
        <begin position="51"/>
        <end position="72"/>
    </location>
</feature>
<feature type="domain" description="Prepilin type IV endopeptidase peptidase" evidence="2">
    <location>
        <begin position="9"/>
        <end position="110"/>
    </location>
</feature>
<dbReference type="GO" id="GO:0004190">
    <property type="term" value="F:aspartic-type endopeptidase activity"/>
    <property type="evidence" value="ECO:0007669"/>
    <property type="project" value="InterPro"/>
</dbReference>
<keyword evidence="4" id="KW-1185">Reference proteome</keyword>
<dbReference type="OrthoDB" id="2057245at2"/>
<dbReference type="InterPro" id="IPR000045">
    <property type="entry name" value="Prepilin_IV_endopep_pep"/>
</dbReference>
<evidence type="ECO:0000256" key="1">
    <source>
        <dbReference type="SAM" id="Phobius"/>
    </source>
</evidence>
<evidence type="ECO:0000259" key="2">
    <source>
        <dbReference type="Pfam" id="PF01478"/>
    </source>
</evidence>
<dbReference type="AlphaFoldDB" id="A0A3A9AY63"/>
<keyword evidence="1" id="KW-0812">Transmembrane</keyword>
<gene>
    <name evidence="3" type="ORF">D7V94_08555</name>
</gene>
<protein>
    <recommendedName>
        <fullName evidence="2">Prepilin type IV endopeptidase peptidase domain-containing protein</fullName>
    </recommendedName>
</protein>
<proteinExistence type="predicted"/>
<dbReference type="RefSeq" id="WP_120468751.1">
    <property type="nucleotide sequence ID" value="NZ_CATJBT010000090.1"/>
</dbReference>
<evidence type="ECO:0000313" key="4">
    <source>
        <dbReference type="Proteomes" id="UP000280696"/>
    </source>
</evidence>
<feature type="transmembrane region" description="Helical" evidence="1">
    <location>
        <begin position="122"/>
        <end position="139"/>
    </location>
</feature>
<reference evidence="3 4" key="1">
    <citation type="submission" date="2018-09" db="EMBL/GenBank/DDBJ databases">
        <title>Murine metabolic-syndrome-specific gut microbial biobank.</title>
        <authorList>
            <person name="Liu C."/>
        </authorList>
    </citation>
    <scope>NUCLEOTIDE SEQUENCE [LARGE SCALE GENOMIC DNA]</scope>
    <source>
        <strain evidence="3 4">0.1xD8-82</strain>
    </source>
</reference>
<organism evidence="3 4">
    <name type="scientific">Parablautia intestinalis</name>
    <dbReference type="NCBI Taxonomy" id="2320100"/>
    <lineage>
        <taxon>Bacteria</taxon>
        <taxon>Bacillati</taxon>
        <taxon>Bacillota</taxon>
        <taxon>Clostridia</taxon>
        <taxon>Lachnospirales</taxon>
        <taxon>Lachnospiraceae</taxon>
        <taxon>Parablautia</taxon>
    </lineage>
</organism>
<dbReference type="GO" id="GO:0016020">
    <property type="term" value="C:membrane"/>
    <property type="evidence" value="ECO:0007669"/>
    <property type="project" value="InterPro"/>
</dbReference>
<dbReference type="Proteomes" id="UP000280696">
    <property type="component" value="Unassembled WGS sequence"/>
</dbReference>